<proteinExistence type="predicted"/>
<dbReference type="EMBL" id="CDRZ01000027">
    <property type="protein sequence ID" value="CEO87765.1"/>
    <property type="molecule type" value="Genomic_DNA"/>
</dbReference>
<dbReference type="Proteomes" id="UP000046155">
    <property type="component" value="Unassembled WGS sequence"/>
</dbReference>
<protein>
    <submittedName>
        <fullName evidence="1">Uncharacterized protein</fullName>
    </submittedName>
</protein>
<reference evidence="2" key="1">
    <citation type="submission" date="2015-01" db="EMBL/GenBank/DDBJ databases">
        <authorList>
            <person name="Manzoor Shahid"/>
            <person name="Zubair Saima"/>
        </authorList>
    </citation>
    <scope>NUCLEOTIDE SEQUENCE [LARGE SCALE GENOMIC DNA]</scope>
    <source>
        <strain evidence="2">Sp3</strain>
    </source>
</reference>
<evidence type="ECO:0000313" key="1">
    <source>
        <dbReference type="EMBL" id="CEO87765.1"/>
    </source>
</evidence>
<keyword evidence="2" id="KW-1185">Reference proteome</keyword>
<sequence>MMLVYRQNFGKTLKGGVHQGEGLNAQAAVGAHSYVGAMQAVYWTVHWGNGKTSSGAAFPFSSTWSGQKVHRYNSAGLYTTMLSGYAISGKKVLQFLCPISTVYVY</sequence>
<gene>
    <name evidence="1" type="ORF">SSCH_1220018</name>
</gene>
<organism evidence="1 2">
    <name type="scientific">Syntrophaceticus schinkii</name>
    <dbReference type="NCBI Taxonomy" id="499207"/>
    <lineage>
        <taxon>Bacteria</taxon>
        <taxon>Bacillati</taxon>
        <taxon>Bacillota</taxon>
        <taxon>Clostridia</taxon>
        <taxon>Thermoanaerobacterales</taxon>
        <taxon>Thermoanaerobacterales Family III. Incertae Sedis</taxon>
        <taxon>Syntrophaceticus</taxon>
    </lineage>
</organism>
<accession>A0A0B7MCI4</accession>
<evidence type="ECO:0000313" key="2">
    <source>
        <dbReference type="Proteomes" id="UP000046155"/>
    </source>
</evidence>
<name>A0A0B7MCI4_9FIRM</name>
<dbReference type="AlphaFoldDB" id="A0A0B7MCI4"/>